<feature type="compositionally biased region" description="Basic and acidic residues" evidence="10">
    <location>
        <begin position="291"/>
        <end position="305"/>
    </location>
</feature>
<dbReference type="GO" id="GO:0000981">
    <property type="term" value="F:DNA-binding transcription factor activity, RNA polymerase II-specific"/>
    <property type="evidence" value="ECO:0007669"/>
    <property type="project" value="TreeGrafter"/>
</dbReference>
<dbReference type="SMART" id="SM00353">
    <property type="entry name" value="HLH"/>
    <property type="match status" value="1"/>
</dbReference>
<accession>A0A8C3CUG7</accession>
<organism evidence="12 13">
    <name type="scientific">Cairina moschata</name>
    <name type="common">Muscovy duck</name>
    <dbReference type="NCBI Taxonomy" id="8855"/>
    <lineage>
        <taxon>Eukaryota</taxon>
        <taxon>Metazoa</taxon>
        <taxon>Chordata</taxon>
        <taxon>Craniata</taxon>
        <taxon>Vertebrata</taxon>
        <taxon>Euteleostomi</taxon>
        <taxon>Archelosauria</taxon>
        <taxon>Archosauria</taxon>
        <taxon>Dinosauria</taxon>
        <taxon>Saurischia</taxon>
        <taxon>Theropoda</taxon>
        <taxon>Coelurosauria</taxon>
        <taxon>Aves</taxon>
        <taxon>Neognathae</taxon>
        <taxon>Galloanserae</taxon>
        <taxon>Anseriformes</taxon>
        <taxon>Anatidae</taxon>
        <taxon>Anatinae</taxon>
        <taxon>Cairina</taxon>
    </lineage>
</organism>
<dbReference type="PANTHER" id="PTHR11969:SF6">
    <property type="entry name" value="MAX DIMERIZATION PROTEIN 3"/>
    <property type="match status" value="1"/>
</dbReference>
<dbReference type="Pfam" id="PF00010">
    <property type="entry name" value="HLH"/>
    <property type="match status" value="1"/>
</dbReference>
<proteinExistence type="predicted"/>
<evidence type="ECO:0000256" key="4">
    <source>
        <dbReference type="ARBA" id="ARBA00023125"/>
    </source>
</evidence>
<dbReference type="GO" id="GO:0046983">
    <property type="term" value="F:protein dimerization activity"/>
    <property type="evidence" value="ECO:0007669"/>
    <property type="project" value="InterPro"/>
</dbReference>
<keyword evidence="4" id="KW-0238">DNA-binding</keyword>
<feature type="compositionally biased region" description="Pro residues" evidence="10">
    <location>
        <begin position="89"/>
        <end position="101"/>
    </location>
</feature>
<feature type="coiled-coil region" evidence="9">
    <location>
        <begin position="195"/>
        <end position="260"/>
    </location>
</feature>
<evidence type="ECO:0000256" key="2">
    <source>
        <dbReference type="ARBA" id="ARBA00022491"/>
    </source>
</evidence>
<feature type="region of interest" description="Disordered" evidence="10">
    <location>
        <begin position="343"/>
        <end position="371"/>
    </location>
</feature>
<feature type="region of interest" description="Disordered" evidence="10">
    <location>
        <begin position="389"/>
        <end position="427"/>
    </location>
</feature>
<evidence type="ECO:0000256" key="1">
    <source>
        <dbReference type="ARBA" id="ARBA00004123"/>
    </source>
</evidence>
<evidence type="ECO:0000256" key="3">
    <source>
        <dbReference type="ARBA" id="ARBA00023015"/>
    </source>
</evidence>
<dbReference type="GO" id="GO:0000978">
    <property type="term" value="F:RNA polymerase II cis-regulatory region sequence-specific DNA binding"/>
    <property type="evidence" value="ECO:0007669"/>
    <property type="project" value="TreeGrafter"/>
</dbReference>
<feature type="region of interest" description="Disordered" evidence="10">
    <location>
        <begin position="64"/>
        <end position="191"/>
    </location>
</feature>
<dbReference type="AlphaFoldDB" id="A0A8C3CUG7"/>
<feature type="region of interest" description="Disordered" evidence="10">
    <location>
        <begin position="276"/>
        <end position="325"/>
    </location>
</feature>
<evidence type="ECO:0000256" key="7">
    <source>
        <dbReference type="ARBA" id="ARBA00040424"/>
    </source>
</evidence>
<feature type="region of interest" description="Disordered" evidence="10">
    <location>
        <begin position="462"/>
        <end position="525"/>
    </location>
</feature>
<evidence type="ECO:0000313" key="13">
    <source>
        <dbReference type="Proteomes" id="UP000694556"/>
    </source>
</evidence>
<dbReference type="Proteomes" id="UP000694556">
    <property type="component" value="Chromosome 14"/>
</dbReference>
<feature type="compositionally biased region" description="Low complexity" evidence="10">
    <location>
        <begin position="343"/>
        <end position="369"/>
    </location>
</feature>
<keyword evidence="6" id="KW-0539">Nucleus</keyword>
<dbReference type="PROSITE" id="PS50888">
    <property type="entry name" value="BHLH"/>
    <property type="match status" value="1"/>
</dbReference>
<dbReference type="InterPro" id="IPR036638">
    <property type="entry name" value="HLH_DNA-bd_sf"/>
</dbReference>
<sequence>AHTRTHTRTPTQARPGPFKGRGFYPLNGRGHRRVGVATARWAWPQLGPAPSRRFKFEAAAFPRERAAPARRRHPRGARRGQWERAPGRLAPPPPRPPPPQAWSPRAAASRRCCGRPSSWSAGSAAPAPGGATGPRRHSRRPSTATPRSAPPGPGRRRAAIGERGEAGGRAGSPVPVPGARCRYRPPPLSRRSVHNALEKHRRAQLRRCLEQLKQQVPAGTGSRPTTLSLLHRARLHIQRLQEQEVRARRVKERLRSQQQSLRQRLERLLGPAGSERLRADSLGADSLDSSRLSEHSGSDGGECGKRGRGRGGVAGRLPGADPRCRAQRRQRWMWRARCSARSCRRWPPSAPGGTTATPAPAGPGPDSAAFRTPPASSCWKCRCRTRRPGTGHRGIPGRAGHGAANGPRCAQQSTSRGAEEALAAGPAVAGTQQSLKLPAAGSGQRPALPGMATGLLCRPPGPGRGSECAEHLARTPPMPPRPPSLVHTRHYPSKGTWSNPPPPPPCYSCTSPSPALRQTGQPQARSEVEVNFLMIITSWKGSTSS</sequence>
<evidence type="ECO:0000256" key="6">
    <source>
        <dbReference type="ARBA" id="ARBA00023242"/>
    </source>
</evidence>
<keyword evidence="13" id="KW-1185">Reference proteome</keyword>
<dbReference type="SUPFAM" id="SSF47459">
    <property type="entry name" value="HLH, helix-loop-helix DNA-binding domain"/>
    <property type="match status" value="1"/>
</dbReference>
<keyword evidence="5" id="KW-0804">Transcription</keyword>
<dbReference type="GO" id="GO:0005634">
    <property type="term" value="C:nucleus"/>
    <property type="evidence" value="ECO:0007669"/>
    <property type="project" value="UniProtKB-SubCell"/>
</dbReference>
<keyword evidence="9" id="KW-0175">Coiled coil</keyword>
<dbReference type="Gene3D" id="4.10.280.10">
    <property type="entry name" value="Helix-loop-helix DNA-binding domain"/>
    <property type="match status" value="1"/>
</dbReference>
<evidence type="ECO:0000256" key="10">
    <source>
        <dbReference type="SAM" id="MobiDB-lite"/>
    </source>
</evidence>
<evidence type="ECO:0000256" key="8">
    <source>
        <dbReference type="ARBA" id="ARBA00041430"/>
    </source>
</evidence>
<feature type="domain" description="BHLH" evidence="11">
    <location>
        <begin position="189"/>
        <end position="240"/>
    </location>
</feature>
<reference evidence="12" key="3">
    <citation type="submission" date="2025-09" db="UniProtKB">
        <authorList>
            <consortium name="Ensembl"/>
        </authorList>
    </citation>
    <scope>IDENTIFICATION</scope>
</reference>
<dbReference type="Ensembl" id="ENSCMMT00000026904.1">
    <property type="protein sequence ID" value="ENSCMMP00000024595.1"/>
    <property type="gene ID" value="ENSCMMG00000015228.1"/>
</dbReference>
<evidence type="ECO:0000259" key="11">
    <source>
        <dbReference type="PROSITE" id="PS50888"/>
    </source>
</evidence>
<feature type="compositionally biased region" description="Low complexity" evidence="10">
    <location>
        <begin position="280"/>
        <end position="290"/>
    </location>
</feature>
<evidence type="ECO:0000256" key="5">
    <source>
        <dbReference type="ARBA" id="ARBA00023163"/>
    </source>
</evidence>
<protein>
    <recommendedName>
        <fullName evidence="7">Max dimerization protein 3</fullName>
    </recommendedName>
    <alternativeName>
        <fullName evidence="8">Max-associated protein 3</fullName>
    </alternativeName>
</protein>
<reference evidence="12" key="2">
    <citation type="submission" date="2025-08" db="UniProtKB">
        <authorList>
            <consortium name="Ensembl"/>
        </authorList>
    </citation>
    <scope>IDENTIFICATION</scope>
</reference>
<keyword evidence="2" id="KW-0678">Repressor</keyword>
<name>A0A8C3CUG7_CAIMO</name>
<feature type="compositionally biased region" description="Gly residues" evidence="10">
    <location>
        <begin position="391"/>
        <end position="400"/>
    </location>
</feature>
<dbReference type="CDD" id="cd18932">
    <property type="entry name" value="bHLHzip_Mad3"/>
    <property type="match status" value="1"/>
</dbReference>
<feature type="region of interest" description="Disordered" evidence="10">
    <location>
        <begin position="1"/>
        <end position="26"/>
    </location>
</feature>
<dbReference type="InterPro" id="IPR011598">
    <property type="entry name" value="bHLH_dom"/>
</dbReference>
<feature type="compositionally biased region" description="Low complexity" evidence="10">
    <location>
        <begin position="102"/>
        <end position="129"/>
    </location>
</feature>
<reference evidence="12" key="1">
    <citation type="submission" date="2018-09" db="EMBL/GenBank/DDBJ databases">
        <title>Common duck and Muscovy duck high density SNP chip.</title>
        <authorList>
            <person name="Vignal A."/>
            <person name="Thebault N."/>
            <person name="Warren W.C."/>
        </authorList>
    </citation>
    <scope>NUCLEOTIDE SEQUENCE [LARGE SCALE GENOMIC DNA]</scope>
</reference>
<evidence type="ECO:0000256" key="9">
    <source>
        <dbReference type="SAM" id="Coils"/>
    </source>
</evidence>
<evidence type="ECO:0000313" key="12">
    <source>
        <dbReference type="Ensembl" id="ENSCMMP00000024595.1"/>
    </source>
</evidence>
<comment type="subcellular location">
    <subcellularLocation>
        <location evidence="1">Nucleus</location>
    </subcellularLocation>
</comment>
<keyword evidence="3" id="KW-0805">Transcription regulation</keyword>
<feature type="compositionally biased region" description="Basic residues" evidence="10">
    <location>
        <begin position="68"/>
        <end position="78"/>
    </location>
</feature>
<dbReference type="PANTHER" id="PTHR11969">
    <property type="entry name" value="MAX DIMERIZATION, MAD"/>
    <property type="match status" value="1"/>
</dbReference>